<accession>A0AAD1Y008</accession>
<proteinExistence type="predicted"/>
<organism evidence="1 2">
    <name type="scientific">Euplotes crassus</name>
    <dbReference type="NCBI Taxonomy" id="5936"/>
    <lineage>
        <taxon>Eukaryota</taxon>
        <taxon>Sar</taxon>
        <taxon>Alveolata</taxon>
        <taxon>Ciliophora</taxon>
        <taxon>Intramacronucleata</taxon>
        <taxon>Spirotrichea</taxon>
        <taxon>Hypotrichia</taxon>
        <taxon>Euplotida</taxon>
        <taxon>Euplotidae</taxon>
        <taxon>Moneuplotes</taxon>
    </lineage>
</organism>
<dbReference type="EMBL" id="CAMPGE010024814">
    <property type="protein sequence ID" value="CAI2382631.1"/>
    <property type="molecule type" value="Genomic_DNA"/>
</dbReference>
<evidence type="ECO:0000313" key="2">
    <source>
        <dbReference type="Proteomes" id="UP001295684"/>
    </source>
</evidence>
<dbReference type="AlphaFoldDB" id="A0AAD1Y008"/>
<dbReference type="Proteomes" id="UP001295684">
    <property type="component" value="Unassembled WGS sequence"/>
</dbReference>
<keyword evidence="2" id="KW-1185">Reference proteome</keyword>
<comment type="caution">
    <text evidence="1">The sequence shown here is derived from an EMBL/GenBank/DDBJ whole genome shotgun (WGS) entry which is preliminary data.</text>
</comment>
<gene>
    <name evidence="1" type="ORF">ECRASSUSDP1_LOCUS24109</name>
</gene>
<sequence length="234" mass="27537">MDEERKNRIIFKRCEKTQEHQKALKVEERQPISSMRLIKPCFKQPKKRFYNHKTASIVSHSKDLGVMSPDNIKRRIKRNTDVEGQNIDLAQYNTQNPSCESSLNNHKTGKMKRILNDTFHIKRIKYFEKLNKEESSFKDADVNHAHMNICNGITDLHITHDQEHLEIMKEDNNPFSVKYGNNLDDQLDLNLRSITLKIPTLKNYVRRRSSRDTYTSSNVLGSQKEIQIEKIDLK</sequence>
<name>A0AAD1Y008_EUPCR</name>
<reference evidence="1" key="1">
    <citation type="submission" date="2023-07" db="EMBL/GenBank/DDBJ databases">
        <authorList>
            <consortium name="AG Swart"/>
            <person name="Singh M."/>
            <person name="Singh A."/>
            <person name="Seah K."/>
            <person name="Emmerich C."/>
        </authorList>
    </citation>
    <scope>NUCLEOTIDE SEQUENCE</scope>
    <source>
        <strain evidence="1">DP1</strain>
    </source>
</reference>
<protein>
    <submittedName>
        <fullName evidence="1">Uncharacterized protein</fullName>
    </submittedName>
</protein>
<evidence type="ECO:0000313" key="1">
    <source>
        <dbReference type="EMBL" id="CAI2382631.1"/>
    </source>
</evidence>